<dbReference type="Proteomes" id="UP001228059">
    <property type="component" value="Chromosome"/>
</dbReference>
<dbReference type="EMBL" id="CP127225">
    <property type="protein sequence ID" value="WIX08438.1"/>
    <property type="molecule type" value="Genomic_DNA"/>
</dbReference>
<evidence type="ECO:0000313" key="1">
    <source>
        <dbReference type="EMBL" id="WIX08438.1"/>
    </source>
</evidence>
<evidence type="ECO:0008006" key="3">
    <source>
        <dbReference type="Google" id="ProtNLM"/>
    </source>
</evidence>
<dbReference type="AlphaFoldDB" id="A0AAJ6GUR9"/>
<protein>
    <recommendedName>
        <fullName evidence="3">TniQ protein</fullName>
    </recommendedName>
</protein>
<reference evidence="1 2" key="1">
    <citation type="submission" date="2023-05" db="EMBL/GenBank/DDBJ databases">
        <title>Complete Genome Resource of Xanthomonas oryzae pv. leersiae Strain YNJC Isolated From Plateau Japonica Rice in Southwest China.</title>
        <authorList>
            <person name="Aa X."/>
            <person name="Mei L."/>
            <person name="Liu P."/>
            <person name="Yang Y."/>
            <person name="Tang C."/>
            <person name="Zhang F."/>
            <person name="Dong C."/>
            <person name="Wang B."/>
            <person name="Chen X."/>
            <person name="Dai L."/>
        </authorList>
    </citation>
    <scope>NUCLEOTIDE SEQUENCE [LARGE SCALE GENOMIC DNA]</scope>
    <source>
        <strain evidence="1 2">YNJC</strain>
    </source>
</reference>
<accession>A0AAJ6GUR9</accession>
<organism evidence="1 2">
    <name type="scientific">Xanthomonas oryzae pv. leersiae</name>
    <dbReference type="NCBI Taxonomy" id="3112258"/>
    <lineage>
        <taxon>Bacteria</taxon>
        <taxon>Pseudomonadati</taxon>
        <taxon>Pseudomonadota</taxon>
        <taxon>Gammaproteobacteria</taxon>
        <taxon>Lysobacterales</taxon>
        <taxon>Lysobacteraceae</taxon>
        <taxon>Xanthomonas</taxon>
    </lineage>
</organism>
<name>A0AAJ6GUR9_9XANT</name>
<proteinExistence type="predicted"/>
<gene>
    <name evidence="1" type="ORF">QN060_11150</name>
</gene>
<evidence type="ECO:0000313" key="2">
    <source>
        <dbReference type="Proteomes" id="UP001228059"/>
    </source>
</evidence>
<dbReference type="RefSeq" id="WP_146097960.1">
    <property type="nucleotide sequence ID" value="NZ_CP127225.1"/>
</dbReference>
<sequence length="509" mass="58425">MSDEKFEPYIPWVRDALLPGESTYAFLNKLGWFAARGPLQLMRDLRITEQNQYPRKPDRIDYAEVVNEWSSKAHRYLWPIQQGRLREYFNESDFLMLKDYSDRAWEDECLRFCTECIALGMHFTVCQLQFVEFCPYHQRRLISHCPVCGEQMNYIAAVSRPAFGCDGCGGSLLAADVTNVCANRRVRWQISRAHQELFRAMDTCAPIYSMTTGRFGRKGYFPGVKEAATAMLEPNRQRSEELSFVPTFAAIKVTPNHRGQPSIHRISKSPRAEEPCSINEENRTVVHRTAQLRAGAWLLQRYSDHLTCIATSREVIKRKKVGQFPARTAHKLCCIGNGFVAWEMCRIDRVHEKLPYELWDAWGLNSTAERSFGSYVLEKASLMSSISTFLRSDPDELSGWLANKLPTSFERWQASRINEGTPAILWQDINDVDFSEVCEASNINEEARWQLISAHCMESYDALQEPALAKMRAEHAAKNLEREYGSRERAAISMPIVHARINEANGCSY</sequence>